<dbReference type="GO" id="GO:0016020">
    <property type="term" value="C:membrane"/>
    <property type="evidence" value="ECO:0007669"/>
    <property type="project" value="UniProtKB-SubCell"/>
</dbReference>
<keyword evidence="4 7" id="KW-0812">Transmembrane</keyword>
<reference evidence="10 11" key="1">
    <citation type="journal article" date="2020" name="Nat. Food">
        <title>A phased Vanilla planifolia genome enables genetic improvement of flavour and production.</title>
        <authorList>
            <person name="Hasing T."/>
            <person name="Tang H."/>
            <person name="Brym M."/>
            <person name="Khazi F."/>
            <person name="Huang T."/>
            <person name="Chambers A.H."/>
        </authorList>
    </citation>
    <scope>NUCLEOTIDE SEQUENCE [LARGE SCALE GENOMIC DNA]</scope>
    <source>
        <tissue evidence="10">Leaf</tissue>
    </source>
</reference>
<evidence type="ECO:0000256" key="1">
    <source>
        <dbReference type="ARBA" id="ARBA00004141"/>
    </source>
</evidence>
<feature type="domain" description="ABC transporter family G" evidence="9">
    <location>
        <begin position="47"/>
        <end position="102"/>
    </location>
</feature>
<keyword evidence="6 7" id="KW-0472">Membrane</keyword>
<dbReference type="GO" id="GO:0140359">
    <property type="term" value="F:ABC-type transporter activity"/>
    <property type="evidence" value="ECO:0007669"/>
    <property type="project" value="InterPro"/>
</dbReference>
<dbReference type="PANTHER" id="PTHR48042">
    <property type="entry name" value="ABC TRANSPORTER G FAMILY MEMBER 11"/>
    <property type="match status" value="1"/>
</dbReference>
<accession>A0A835V2B2</accession>
<dbReference type="InterPro" id="IPR043926">
    <property type="entry name" value="ABCG_dom"/>
</dbReference>
<proteinExistence type="inferred from homology"/>
<evidence type="ECO:0000313" key="11">
    <source>
        <dbReference type="Proteomes" id="UP000639772"/>
    </source>
</evidence>
<evidence type="ECO:0000256" key="6">
    <source>
        <dbReference type="ARBA" id="ARBA00023136"/>
    </source>
</evidence>
<dbReference type="Proteomes" id="UP000639772">
    <property type="component" value="Unassembled WGS sequence"/>
</dbReference>
<comment type="caution">
    <text evidence="10">The sequence shown here is derived from an EMBL/GenBank/DDBJ whole genome shotgun (WGS) entry which is preliminary data.</text>
</comment>
<gene>
    <name evidence="10" type="ORF">HPP92_010926</name>
</gene>
<dbReference type="EMBL" id="JADCNM010000005">
    <property type="protein sequence ID" value="KAG0482842.1"/>
    <property type="molecule type" value="Genomic_DNA"/>
</dbReference>
<evidence type="ECO:0000256" key="3">
    <source>
        <dbReference type="ARBA" id="ARBA00022448"/>
    </source>
</evidence>
<feature type="transmembrane region" description="Helical" evidence="7">
    <location>
        <begin position="325"/>
        <end position="346"/>
    </location>
</feature>
<feature type="transmembrane region" description="Helical" evidence="7">
    <location>
        <begin position="220"/>
        <end position="241"/>
    </location>
</feature>
<feature type="domain" description="ABC-2 type transporter transmembrane" evidence="8">
    <location>
        <begin position="168"/>
        <end position="379"/>
    </location>
</feature>
<dbReference type="Gene3D" id="3.40.50.300">
    <property type="entry name" value="P-loop containing nucleotide triphosphate hydrolases"/>
    <property type="match status" value="1"/>
</dbReference>
<keyword evidence="5 7" id="KW-1133">Transmembrane helix</keyword>
<dbReference type="Pfam" id="PF01061">
    <property type="entry name" value="ABC2_membrane"/>
    <property type="match status" value="1"/>
</dbReference>
<dbReference type="OrthoDB" id="66620at2759"/>
<keyword evidence="3" id="KW-0813">Transport</keyword>
<feature type="transmembrane region" description="Helical" evidence="7">
    <location>
        <begin position="184"/>
        <end position="208"/>
    </location>
</feature>
<sequence>MEIITRPNLLFLDEPTSGLDGAAAFHFMSRIWRMAESERMTVVAAVHQPTAEVFDVFSSVCLLAYGRTVFFGPPAHAVEFFASNGFPCPSLKNPSDHYLRTINKDFEGNVDEDPKDNTLLSTTDAIEILVKSYPSTATSQQALLQISNIRKTVGDISKKRTQTRLVMQCLVLTRRSFINMFRDLGYYWLRLGIYVALSLCVGTIYYQVGHSFGSIQARGSMLMFIAAFLTFMAIGGFPSFVEEMKIFGRERLNGHYDVTAFTLANTLSSIPYLAIISVVPGAIAYYLVGLQSSIDRFIYFVLVLFACMMLVEGLMMTVASIVPDFLMGIITGAGIQGVMMLNGGFFRLPHDLPETFWRYPVYYIAFHKYAFQGFYKNEFMGLTFPNNKIGEPPTITGEQILRDTWQVEMGHSKWVDLAILFGMTIFYRILFLVIMKAWPKMKGYMVRLPRESTSVSFV</sequence>
<evidence type="ECO:0000256" key="5">
    <source>
        <dbReference type="ARBA" id="ARBA00022989"/>
    </source>
</evidence>
<dbReference type="InterPro" id="IPR052215">
    <property type="entry name" value="Plant_ABCG"/>
</dbReference>
<dbReference type="AlphaFoldDB" id="A0A835V2B2"/>
<dbReference type="Pfam" id="PF19055">
    <property type="entry name" value="ABC2_membrane_7"/>
    <property type="match status" value="1"/>
</dbReference>
<evidence type="ECO:0000256" key="2">
    <source>
        <dbReference type="ARBA" id="ARBA00005814"/>
    </source>
</evidence>
<feature type="transmembrane region" description="Helical" evidence="7">
    <location>
        <begin position="417"/>
        <end position="438"/>
    </location>
</feature>
<dbReference type="InterPro" id="IPR027417">
    <property type="entry name" value="P-loop_NTPase"/>
</dbReference>
<evidence type="ECO:0000259" key="8">
    <source>
        <dbReference type="Pfam" id="PF01061"/>
    </source>
</evidence>
<name>A0A835V2B2_VANPL</name>
<evidence type="ECO:0000256" key="4">
    <source>
        <dbReference type="ARBA" id="ARBA00022692"/>
    </source>
</evidence>
<feature type="transmembrane region" description="Helical" evidence="7">
    <location>
        <begin position="297"/>
        <end position="318"/>
    </location>
</feature>
<dbReference type="SUPFAM" id="SSF52540">
    <property type="entry name" value="P-loop containing nucleoside triphosphate hydrolases"/>
    <property type="match status" value="1"/>
</dbReference>
<evidence type="ECO:0000259" key="9">
    <source>
        <dbReference type="Pfam" id="PF19055"/>
    </source>
</evidence>
<dbReference type="PANTHER" id="PTHR48042:SF19">
    <property type="entry name" value="OS09G0472100 PROTEIN"/>
    <property type="match status" value="1"/>
</dbReference>
<feature type="transmembrane region" description="Helical" evidence="7">
    <location>
        <begin position="262"/>
        <end position="285"/>
    </location>
</feature>
<protein>
    <submittedName>
        <fullName evidence="10">Uncharacterized protein</fullName>
    </submittedName>
</protein>
<evidence type="ECO:0000313" key="10">
    <source>
        <dbReference type="EMBL" id="KAG0482842.1"/>
    </source>
</evidence>
<organism evidence="10 11">
    <name type="scientific">Vanilla planifolia</name>
    <name type="common">Vanilla</name>
    <dbReference type="NCBI Taxonomy" id="51239"/>
    <lineage>
        <taxon>Eukaryota</taxon>
        <taxon>Viridiplantae</taxon>
        <taxon>Streptophyta</taxon>
        <taxon>Embryophyta</taxon>
        <taxon>Tracheophyta</taxon>
        <taxon>Spermatophyta</taxon>
        <taxon>Magnoliopsida</taxon>
        <taxon>Liliopsida</taxon>
        <taxon>Asparagales</taxon>
        <taxon>Orchidaceae</taxon>
        <taxon>Vanilloideae</taxon>
        <taxon>Vanilleae</taxon>
        <taxon>Vanilla</taxon>
    </lineage>
</organism>
<comment type="similarity">
    <text evidence="2">Belongs to the ABC transporter superfamily. ABCG family. Eye pigment precursor importer (TC 3.A.1.204) subfamily.</text>
</comment>
<comment type="subcellular location">
    <subcellularLocation>
        <location evidence="1">Membrane</location>
        <topology evidence="1">Multi-pass membrane protein</topology>
    </subcellularLocation>
</comment>
<dbReference type="InterPro" id="IPR013525">
    <property type="entry name" value="ABC2_TM"/>
</dbReference>
<evidence type="ECO:0000256" key="7">
    <source>
        <dbReference type="SAM" id="Phobius"/>
    </source>
</evidence>